<organism evidence="2 3">
    <name type="scientific">Staphylothermus hellenicus (strain DSM 12710 / JCM 10830 / BK20S6-10-b1 / P8)</name>
    <dbReference type="NCBI Taxonomy" id="591019"/>
    <lineage>
        <taxon>Archaea</taxon>
        <taxon>Thermoproteota</taxon>
        <taxon>Thermoprotei</taxon>
        <taxon>Desulfurococcales</taxon>
        <taxon>Desulfurococcaceae</taxon>
        <taxon>Staphylothermus</taxon>
    </lineage>
</organism>
<dbReference type="OrthoDB" id="46186at2157"/>
<keyword evidence="1" id="KW-0175">Coiled coil</keyword>
<evidence type="ECO:0000256" key="1">
    <source>
        <dbReference type="SAM" id="Coils"/>
    </source>
</evidence>
<dbReference type="Proteomes" id="UP000002573">
    <property type="component" value="Chromosome"/>
</dbReference>
<name>D7DA64_STAHD</name>
<dbReference type="RefSeq" id="WP_013143858.1">
    <property type="nucleotide sequence ID" value="NC_014205.1"/>
</dbReference>
<protein>
    <submittedName>
        <fullName evidence="2">Uncharacterized protein</fullName>
    </submittedName>
</protein>
<dbReference type="EMBL" id="CP002051">
    <property type="protein sequence ID" value="ADI32660.1"/>
    <property type="molecule type" value="Genomic_DNA"/>
</dbReference>
<reference evidence="3" key="1">
    <citation type="submission" date="2010-05" db="EMBL/GenBank/DDBJ databases">
        <title>Complete sequence of Staphylothermus hellenicus DSM 12710.</title>
        <authorList>
            <consortium name="US DOE Joint Genome Institute"/>
            <person name="Lucas S."/>
            <person name="Copeland A."/>
            <person name="Lapidus A."/>
            <person name="Cheng J.-F."/>
            <person name="Bruce D."/>
            <person name="Goodwin L."/>
            <person name="Pitluck S."/>
            <person name="Davenport K."/>
            <person name="Detter J.C."/>
            <person name="Han C."/>
            <person name="Tapia R."/>
            <person name="Larimer F."/>
            <person name="Land M."/>
            <person name="Hauser L."/>
            <person name="Kyrpides N."/>
            <person name="Mikhailova N."/>
            <person name="Anderson I.J."/>
            <person name="Woyke T."/>
        </authorList>
    </citation>
    <scope>NUCLEOTIDE SEQUENCE [LARGE SCALE GENOMIC DNA]</scope>
    <source>
        <strain evidence="3">DSM 12710 / JCM 10830 / BK20S6-10-b1 / P8</strain>
    </source>
</reference>
<dbReference type="HOGENOM" id="CLU_193441_0_0_2"/>
<feature type="coiled-coil region" evidence="1">
    <location>
        <begin position="41"/>
        <end position="75"/>
    </location>
</feature>
<dbReference type="KEGG" id="shc:Shell_1572"/>
<reference evidence="2 3" key="2">
    <citation type="journal article" date="2011" name="Stand. Genomic Sci.">
        <title>Complete genome sequence of Staphylothermus hellenicus P8.</title>
        <authorList>
            <person name="Anderson I."/>
            <person name="Wirth R."/>
            <person name="Lucas S."/>
            <person name="Copeland A."/>
            <person name="Lapidus A."/>
            <person name="Cheng J.F."/>
            <person name="Goodwin L."/>
            <person name="Pitluck S."/>
            <person name="Davenport K."/>
            <person name="Detter J.C."/>
            <person name="Han C."/>
            <person name="Tapia R."/>
            <person name="Land M."/>
            <person name="Hauser L."/>
            <person name="Pati A."/>
            <person name="Mikhailova N."/>
            <person name="Woyke T."/>
            <person name="Klenk H.P."/>
            <person name="Kyrpides N."/>
            <person name="Ivanova N."/>
        </authorList>
    </citation>
    <scope>NUCLEOTIDE SEQUENCE [LARGE SCALE GENOMIC DNA]</scope>
    <source>
        <strain evidence="3">DSM 12710 / JCM 10830 / BK20S6-10-b1 / P8</strain>
    </source>
</reference>
<sequence>MGRGWFWHGPWPGKGAWSYIPPWERPGWIIKHNVWTSTMPKYKIQAEIEALESYKKALEEELKMVEERIKSLKKQMTTE</sequence>
<keyword evidence="3" id="KW-1185">Reference proteome</keyword>
<gene>
    <name evidence="2" type="ordered locus">Shell_1572</name>
</gene>
<evidence type="ECO:0000313" key="3">
    <source>
        <dbReference type="Proteomes" id="UP000002573"/>
    </source>
</evidence>
<proteinExistence type="predicted"/>
<dbReference type="AlphaFoldDB" id="D7DA64"/>
<accession>D7DA64</accession>
<dbReference type="GeneID" id="9234863"/>
<evidence type="ECO:0000313" key="2">
    <source>
        <dbReference type="EMBL" id="ADI32660.1"/>
    </source>
</evidence>
<dbReference type="eggNOG" id="arCOG10150">
    <property type="taxonomic scope" value="Archaea"/>
</dbReference>